<feature type="domain" description="DUF3020" evidence="2">
    <location>
        <begin position="172"/>
        <end position="220"/>
    </location>
</feature>
<dbReference type="AlphaFoldDB" id="A0A163JU49"/>
<dbReference type="Proteomes" id="UP000078561">
    <property type="component" value="Unassembled WGS sequence"/>
</dbReference>
<feature type="compositionally biased region" description="Basic and acidic residues" evidence="1">
    <location>
        <begin position="1"/>
        <end position="12"/>
    </location>
</feature>
<sequence>MNDETKLSPKEEPQDDAGTETPPPIKSETSTAPLCTSELNATPTADQRSSPPSTVTSSSPTHHQQPVFNSQVYQQQLHEAMLAFDSHGMSQNLMAAAAAAMAAAVGVSSSSPSTSSPSGQQQQQQQPQPQQQPPQQQQSSSSEPSQQEQRRHQTQQQKNYDLAKRESIRTANRERKKKWRIHNEERNKDNDLRCRVNKRASKLFGVHDSEAKTLWAEEEFGKRREKRQEKERRKDVVNNVLSHPPSQQQHQQQMTANAVADDLAHSFAAYPSVFDASKLLEIPSELQRHLLEQLNLALTNSKLPTSPIDYGQSSSMPAAESSSDPSSHQQPVDPTFPSSSSSTAAAAAAAELLAAAIPSQEPKPTPSPPHAESSSPSVKVEAAAETSLDQSTHETESPTDGDETNQAKKQEYPMDAVLTLMQLAPGVLQHR</sequence>
<evidence type="ECO:0000313" key="3">
    <source>
        <dbReference type="EMBL" id="SAM03121.1"/>
    </source>
</evidence>
<feature type="compositionally biased region" description="Polar residues" evidence="1">
    <location>
        <begin position="62"/>
        <end position="72"/>
    </location>
</feature>
<dbReference type="STRING" id="4829.A0A163JU49"/>
<organism evidence="3">
    <name type="scientific">Absidia glauca</name>
    <name type="common">Pin mould</name>
    <dbReference type="NCBI Taxonomy" id="4829"/>
    <lineage>
        <taxon>Eukaryota</taxon>
        <taxon>Fungi</taxon>
        <taxon>Fungi incertae sedis</taxon>
        <taxon>Mucoromycota</taxon>
        <taxon>Mucoromycotina</taxon>
        <taxon>Mucoromycetes</taxon>
        <taxon>Mucorales</taxon>
        <taxon>Cunninghamellaceae</taxon>
        <taxon>Absidia</taxon>
    </lineage>
</organism>
<feature type="compositionally biased region" description="Low complexity" evidence="1">
    <location>
        <begin position="313"/>
        <end position="327"/>
    </location>
</feature>
<feature type="compositionally biased region" description="Low complexity" evidence="1">
    <location>
        <begin position="338"/>
        <end position="360"/>
    </location>
</feature>
<feature type="region of interest" description="Disordered" evidence="1">
    <location>
        <begin position="96"/>
        <end position="182"/>
    </location>
</feature>
<name>A0A163JU49_ABSGL</name>
<dbReference type="Pfam" id="PF11223">
    <property type="entry name" value="DUF3020"/>
    <property type="match status" value="1"/>
</dbReference>
<feature type="compositionally biased region" description="Basic and acidic residues" evidence="1">
    <location>
        <begin position="161"/>
        <end position="173"/>
    </location>
</feature>
<evidence type="ECO:0000313" key="4">
    <source>
        <dbReference type="Proteomes" id="UP000078561"/>
    </source>
</evidence>
<feature type="compositionally biased region" description="Low complexity" evidence="1">
    <location>
        <begin position="96"/>
        <end position="147"/>
    </location>
</feature>
<dbReference type="OrthoDB" id="5595797at2759"/>
<keyword evidence="4" id="KW-1185">Reference proteome</keyword>
<dbReference type="InParanoid" id="A0A163JU49"/>
<dbReference type="EMBL" id="LT554051">
    <property type="protein sequence ID" value="SAM03121.1"/>
    <property type="molecule type" value="Genomic_DNA"/>
</dbReference>
<feature type="region of interest" description="Disordered" evidence="1">
    <location>
        <begin position="307"/>
        <end position="413"/>
    </location>
</feature>
<dbReference type="OMA" id="LNNSMMA"/>
<gene>
    <name evidence="3" type="primary">ABSGL_08939.1 scaffold 10588</name>
</gene>
<dbReference type="InterPro" id="IPR021386">
    <property type="entry name" value="SPP41_DUF3020"/>
</dbReference>
<feature type="compositionally biased region" description="Polar residues" evidence="1">
    <location>
        <begin position="27"/>
        <end position="48"/>
    </location>
</feature>
<feature type="region of interest" description="Disordered" evidence="1">
    <location>
        <begin position="1"/>
        <end position="72"/>
    </location>
</feature>
<protein>
    <recommendedName>
        <fullName evidence="2">DUF3020 domain-containing protein</fullName>
    </recommendedName>
</protein>
<evidence type="ECO:0000256" key="1">
    <source>
        <dbReference type="SAM" id="MobiDB-lite"/>
    </source>
</evidence>
<proteinExistence type="predicted"/>
<feature type="compositionally biased region" description="Low complexity" evidence="1">
    <location>
        <begin position="49"/>
        <end position="61"/>
    </location>
</feature>
<accession>A0A163JU49</accession>
<reference evidence="3" key="1">
    <citation type="submission" date="2016-04" db="EMBL/GenBank/DDBJ databases">
        <authorList>
            <person name="Evans L.H."/>
            <person name="Alamgir A."/>
            <person name="Owens N."/>
            <person name="Weber N.D."/>
            <person name="Virtaneva K."/>
            <person name="Barbian K."/>
            <person name="Babar A."/>
            <person name="Rosenke K."/>
        </authorList>
    </citation>
    <scope>NUCLEOTIDE SEQUENCE [LARGE SCALE GENOMIC DNA]</scope>
    <source>
        <strain evidence="3">CBS 101.48</strain>
    </source>
</reference>
<evidence type="ECO:0000259" key="2">
    <source>
        <dbReference type="Pfam" id="PF11223"/>
    </source>
</evidence>